<dbReference type="PANTHER" id="PTHR43029">
    <property type="entry name" value="AMMONIUM TRANSPORTER MEP2"/>
    <property type="match status" value="1"/>
</dbReference>
<comment type="subcellular location">
    <subcellularLocation>
        <location evidence="8">Cell membrane</location>
        <topology evidence="8">Multi-pass membrane protein</topology>
    </subcellularLocation>
    <subcellularLocation>
        <location evidence="1">Membrane</location>
        <topology evidence="1">Multi-pass membrane protein</topology>
    </subcellularLocation>
</comment>
<reference evidence="11 12" key="1">
    <citation type="journal article" date="2017" name="ISME J.">
        <title>Energy and carbon metabolisms in a deep terrestrial subsurface fluid microbial community.</title>
        <authorList>
            <person name="Momper L."/>
            <person name="Jungbluth S.P."/>
            <person name="Lee M.D."/>
            <person name="Amend J.P."/>
        </authorList>
    </citation>
    <scope>NUCLEOTIDE SEQUENCE [LARGE SCALE GENOMIC DNA]</scope>
    <source>
        <strain evidence="11">SURF_5</strain>
    </source>
</reference>
<dbReference type="InterPro" id="IPR001905">
    <property type="entry name" value="Ammonium_transpt"/>
</dbReference>
<feature type="transmembrane region" description="Helical" evidence="8">
    <location>
        <begin position="346"/>
        <end position="368"/>
    </location>
</feature>
<dbReference type="Pfam" id="PF00909">
    <property type="entry name" value="Ammonium_transp"/>
    <property type="match status" value="1"/>
</dbReference>
<accession>A0A3A4NIY6</accession>
<dbReference type="Gene3D" id="1.10.3430.10">
    <property type="entry name" value="Ammonium transporter AmtB like domains"/>
    <property type="match status" value="1"/>
</dbReference>
<keyword evidence="5 8" id="KW-1133">Transmembrane helix</keyword>
<keyword evidence="3 8" id="KW-0813">Transport</keyword>
<comment type="similarity">
    <text evidence="2 8">Belongs to the ammonia transporter channel (TC 1.A.11.2) family.</text>
</comment>
<organism evidence="11 12">
    <name type="scientific">Abyssobacteria bacterium (strain SURF_5)</name>
    <dbReference type="NCBI Taxonomy" id="2093360"/>
    <lineage>
        <taxon>Bacteria</taxon>
        <taxon>Pseudomonadati</taxon>
        <taxon>Candidatus Hydrogenedentota</taxon>
        <taxon>Candidatus Abyssobacteria</taxon>
    </lineage>
</organism>
<dbReference type="PANTHER" id="PTHR43029:SF10">
    <property type="entry name" value="AMMONIUM TRANSPORTER MEP2"/>
    <property type="match status" value="1"/>
</dbReference>
<proteinExistence type="inferred from homology"/>
<evidence type="ECO:0000256" key="7">
    <source>
        <dbReference type="ARBA" id="ARBA00023177"/>
    </source>
</evidence>
<feature type="chain" id="PRO_5017227389" description="Ammonium transporter" evidence="9">
    <location>
        <begin position="27"/>
        <end position="436"/>
    </location>
</feature>
<feature type="transmembrane region" description="Helical" evidence="8">
    <location>
        <begin position="128"/>
        <end position="150"/>
    </location>
</feature>
<feature type="transmembrane region" description="Helical" evidence="8">
    <location>
        <begin position="157"/>
        <end position="178"/>
    </location>
</feature>
<feature type="transmembrane region" description="Helical" evidence="8">
    <location>
        <begin position="380"/>
        <end position="403"/>
    </location>
</feature>
<dbReference type="PROSITE" id="PS01219">
    <property type="entry name" value="AMMONIUM_TRANSP"/>
    <property type="match status" value="1"/>
</dbReference>
<protein>
    <recommendedName>
        <fullName evidence="8">Ammonium transporter</fullName>
    </recommendedName>
</protein>
<gene>
    <name evidence="11" type="ORF">C4520_17490</name>
</gene>
<comment type="caution">
    <text evidence="11">The sequence shown here is derived from an EMBL/GenBank/DDBJ whole genome shotgun (WGS) entry which is preliminary data.</text>
</comment>
<dbReference type="Proteomes" id="UP000265882">
    <property type="component" value="Unassembled WGS sequence"/>
</dbReference>
<evidence type="ECO:0000256" key="2">
    <source>
        <dbReference type="ARBA" id="ARBA00005887"/>
    </source>
</evidence>
<keyword evidence="4 8" id="KW-0812">Transmembrane</keyword>
<evidence type="ECO:0000256" key="6">
    <source>
        <dbReference type="ARBA" id="ARBA00023136"/>
    </source>
</evidence>
<keyword evidence="9" id="KW-0732">Signal</keyword>
<feature type="transmembrane region" description="Helical" evidence="8">
    <location>
        <begin position="294"/>
        <end position="311"/>
    </location>
</feature>
<evidence type="ECO:0000259" key="10">
    <source>
        <dbReference type="Pfam" id="PF00909"/>
    </source>
</evidence>
<evidence type="ECO:0000256" key="3">
    <source>
        <dbReference type="ARBA" id="ARBA00022448"/>
    </source>
</evidence>
<keyword evidence="7 8" id="KW-0924">Ammonia transport</keyword>
<evidence type="ECO:0000256" key="4">
    <source>
        <dbReference type="ARBA" id="ARBA00022692"/>
    </source>
</evidence>
<name>A0A3A4NIY6_ABYX5</name>
<evidence type="ECO:0000256" key="5">
    <source>
        <dbReference type="ARBA" id="ARBA00022989"/>
    </source>
</evidence>
<feature type="transmembrane region" description="Helical" evidence="8">
    <location>
        <begin position="42"/>
        <end position="64"/>
    </location>
</feature>
<evidence type="ECO:0000256" key="9">
    <source>
        <dbReference type="SAM" id="SignalP"/>
    </source>
</evidence>
<dbReference type="InterPro" id="IPR024041">
    <property type="entry name" value="NH4_transpt_AmtB-like_dom"/>
</dbReference>
<evidence type="ECO:0000313" key="12">
    <source>
        <dbReference type="Proteomes" id="UP000265882"/>
    </source>
</evidence>
<dbReference type="EMBL" id="QZKU01000119">
    <property type="protein sequence ID" value="RJP17170.1"/>
    <property type="molecule type" value="Genomic_DNA"/>
</dbReference>
<feature type="signal peptide" evidence="9">
    <location>
        <begin position="1"/>
        <end position="26"/>
    </location>
</feature>
<feature type="transmembrane region" description="Helical" evidence="8">
    <location>
        <begin position="317"/>
        <end position="334"/>
    </location>
</feature>
<feature type="transmembrane region" description="Helical" evidence="8">
    <location>
        <begin position="76"/>
        <end position="94"/>
    </location>
</feature>
<evidence type="ECO:0000313" key="11">
    <source>
        <dbReference type="EMBL" id="RJP17170.1"/>
    </source>
</evidence>
<feature type="transmembrane region" description="Helical" evidence="8">
    <location>
        <begin position="262"/>
        <end position="282"/>
    </location>
</feature>
<dbReference type="GO" id="GO:0005886">
    <property type="term" value="C:plasma membrane"/>
    <property type="evidence" value="ECO:0007669"/>
    <property type="project" value="UniProtKB-SubCell"/>
</dbReference>
<evidence type="ECO:0000256" key="1">
    <source>
        <dbReference type="ARBA" id="ARBA00004141"/>
    </source>
</evidence>
<dbReference type="AlphaFoldDB" id="A0A3A4NIY6"/>
<evidence type="ECO:0000256" key="8">
    <source>
        <dbReference type="RuleBase" id="RU362002"/>
    </source>
</evidence>
<feature type="domain" description="Ammonium transporter AmtB-like" evidence="10">
    <location>
        <begin position="41"/>
        <end position="430"/>
    </location>
</feature>
<keyword evidence="6 8" id="KW-0472">Membrane</keyword>
<feature type="transmembrane region" description="Helical" evidence="8">
    <location>
        <begin position="229"/>
        <end position="250"/>
    </location>
</feature>
<dbReference type="NCBIfam" id="TIGR00836">
    <property type="entry name" value="amt"/>
    <property type="match status" value="1"/>
</dbReference>
<dbReference type="InterPro" id="IPR018047">
    <property type="entry name" value="Ammonium_transpt_CS"/>
</dbReference>
<dbReference type="GO" id="GO:0008519">
    <property type="term" value="F:ammonium channel activity"/>
    <property type="evidence" value="ECO:0007669"/>
    <property type="project" value="InterPro"/>
</dbReference>
<dbReference type="SUPFAM" id="SSF111352">
    <property type="entry name" value="Ammonium transporter"/>
    <property type="match status" value="1"/>
</dbReference>
<feature type="transmembrane region" description="Helical" evidence="8">
    <location>
        <begin position="198"/>
        <end position="217"/>
    </location>
</feature>
<dbReference type="InterPro" id="IPR029020">
    <property type="entry name" value="Ammonium/urea_transptr"/>
</dbReference>
<sequence>MIRRRKLWLSLMVLAMVMAAPGMAHAETAAGADTDSGTTSWMLTSTALVLLMVPGLAMFYGGLVRTKNVVGTMMHSFAAMGIVGVLWAICGYAMSFGHNVLGGWCGWNWDYFFLKGIDTSITNHIPEYVFAMFQGKFAIITPALIAGAFAERVRFKAYCLFLVFWALLVYNPLCHWVWYVDGDDMGFLYRMGTIDFAGGTVVHISSGVSALVLAFFLKPRMGYPKAIMHPNNLTMTLIGAGLLWVGWFGFNAGSAISSDLKTAQALTVTQIAAASGAVGWMLIEMFHQGKATSLGIASGILAGLVAITPAAGAVLPYGAIALGACASVICYSAIQVKNRMRYDDSLDVFGIHGMGGITGALLLAFFMRENGMNILPQFKVQLFAVGIAIGYAAAVTIVLATLIEKLVGLRASEDEELAGLDYSQHGERAYAMSNVD</sequence>